<dbReference type="InterPro" id="IPR005804">
    <property type="entry name" value="FA_desaturase_dom"/>
</dbReference>
<name>A0AA35R9E1_GEOBA</name>
<dbReference type="Pfam" id="PF00173">
    <property type="entry name" value="Cyt-b5"/>
    <property type="match status" value="1"/>
</dbReference>
<keyword evidence="7" id="KW-1185">Reference proteome</keyword>
<proteinExistence type="inferred from homology"/>
<dbReference type="InterPro" id="IPR036400">
    <property type="entry name" value="Cyt_B5-like_heme/steroid_sf"/>
</dbReference>
<dbReference type="PROSITE" id="PS00191">
    <property type="entry name" value="CYTOCHROME_B5_1"/>
    <property type="match status" value="1"/>
</dbReference>
<dbReference type="PANTHER" id="PTHR19353:SF19">
    <property type="entry name" value="DELTA(5) FATTY ACID DESATURASE C-RELATED"/>
    <property type="match status" value="1"/>
</dbReference>
<organism evidence="6 7">
    <name type="scientific">Geodia barretti</name>
    <name type="common">Barrett's horny sponge</name>
    <dbReference type="NCBI Taxonomy" id="519541"/>
    <lineage>
        <taxon>Eukaryota</taxon>
        <taxon>Metazoa</taxon>
        <taxon>Porifera</taxon>
        <taxon>Demospongiae</taxon>
        <taxon>Heteroscleromorpha</taxon>
        <taxon>Tetractinellida</taxon>
        <taxon>Astrophorina</taxon>
        <taxon>Geodiidae</taxon>
        <taxon>Geodia</taxon>
    </lineage>
</organism>
<feature type="domain" description="Cytochrome b5 heme-binding" evidence="5">
    <location>
        <begin position="9"/>
        <end position="84"/>
    </location>
</feature>
<dbReference type="PROSITE" id="PS50255">
    <property type="entry name" value="CYTOCHROME_B5_2"/>
    <property type="match status" value="1"/>
</dbReference>
<dbReference type="GO" id="GO:0042759">
    <property type="term" value="P:long-chain fatty acid biosynthetic process"/>
    <property type="evidence" value="ECO:0007669"/>
    <property type="project" value="UniProtKB-ARBA"/>
</dbReference>
<dbReference type="Gene3D" id="3.10.120.10">
    <property type="entry name" value="Cytochrome b5-like heme/steroid binding domain"/>
    <property type="match status" value="1"/>
</dbReference>
<dbReference type="GO" id="GO:0046872">
    <property type="term" value="F:metal ion binding"/>
    <property type="evidence" value="ECO:0007669"/>
    <property type="project" value="UniProtKB-UniRule"/>
</dbReference>
<gene>
    <name evidence="6" type="ORF">GBAR_LOCUS4619</name>
</gene>
<feature type="transmembrane region" description="Helical" evidence="4">
    <location>
        <begin position="149"/>
        <end position="169"/>
    </location>
</feature>
<keyword evidence="3 4" id="KW-0408">Iron</keyword>
<dbReference type="SUPFAM" id="SSF55856">
    <property type="entry name" value="Cytochrome b5-like heme/steroid binding domain"/>
    <property type="match status" value="1"/>
</dbReference>
<dbReference type="Pfam" id="PF00487">
    <property type="entry name" value="FA_desaturase"/>
    <property type="match status" value="1"/>
</dbReference>
<comment type="caution">
    <text evidence="6">The sequence shown here is derived from an EMBL/GenBank/DDBJ whole genome shotgun (WGS) entry which is preliminary data.</text>
</comment>
<keyword evidence="4" id="KW-0812">Transmembrane</keyword>
<dbReference type="InterPro" id="IPR018506">
    <property type="entry name" value="Cyt_B5_heme-BS"/>
</dbReference>
<evidence type="ECO:0000256" key="2">
    <source>
        <dbReference type="ARBA" id="ARBA00022723"/>
    </source>
</evidence>
<accession>A0AA35R9E1</accession>
<feature type="transmembrane region" description="Helical" evidence="4">
    <location>
        <begin position="123"/>
        <end position="143"/>
    </location>
</feature>
<evidence type="ECO:0000313" key="7">
    <source>
        <dbReference type="Proteomes" id="UP001174909"/>
    </source>
</evidence>
<dbReference type="SMART" id="SM01117">
    <property type="entry name" value="Cyt-b5"/>
    <property type="match status" value="1"/>
</dbReference>
<dbReference type="PANTHER" id="PTHR19353">
    <property type="entry name" value="FATTY ACID DESATURASE 2"/>
    <property type="match status" value="1"/>
</dbReference>
<keyword evidence="1 4" id="KW-0349">Heme</keyword>
<evidence type="ECO:0000256" key="1">
    <source>
        <dbReference type="ARBA" id="ARBA00022617"/>
    </source>
</evidence>
<evidence type="ECO:0000256" key="4">
    <source>
        <dbReference type="RuleBase" id="RU362121"/>
    </source>
</evidence>
<evidence type="ECO:0000313" key="6">
    <source>
        <dbReference type="EMBL" id="CAI8006261.1"/>
    </source>
</evidence>
<dbReference type="GO" id="GO:0006636">
    <property type="term" value="P:unsaturated fatty acid biosynthetic process"/>
    <property type="evidence" value="ECO:0007669"/>
    <property type="project" value="UniProtKB-ARBA"/>
</dbReference>
<comment type="similarity">
    <text evidence="4">Belongs to the cytochrome b5 family.</text>
</comment>
<evidence type="ECO:0000256" key="3">
    <source>
        <dbReference type="ARBA" id="ARBA00023004"/>
    </source>
</evidence>
<dbReference type="EMBL" id="CASHTH010000672">
    <property type="protein sequence ID" value="CAI8006261.1"/>
    <property type="molecule type" value="Genomic_DNA"/>
</dbReference>
<dbReference type="GO" id="GO:0020037">
    <property type="term" value="F:heme binding"/>
    <property type="evidence" value="ECO:0007669"/>
    <property type="project" value="UniProtKB-UniRule"/>
</dbReference>
<dbReference type="InterPro" id="IPR001199">
    <property type="entry name" value="Cyt_B5-like_heme/steroid-bd"/>
</dbReference>
<dbReference type="GO" id="GO:0016020">
    <property type="term" value="C:membrane"/>
    <property type="evidence" value="ECO:0007669"/>
    <property type="project" value="TreeGrafter"/>
</dbReference>
<keyword evidence="4" id="KW-0472">Membrane</keyword>
<evidence type="ECO:0000259" key="5">
    <source>
        <dbReference type="PROSITE" id="PS50255"/>
    </source>
</evidence>
<dbReference type="GO" id="GO:0016717">
    <property type="term" value="F:oxidoreductase activity, acting on paired donors, with oxidation of a pair of donors resulting in the reduction of molecular oxygen to two molecules of water"/>
    <property type="evidence" value="ECO:0007669"/>
    <property type="project" value="TreeGrafter"/>
</dbReference>
<keyword evidence="2 4" id="KW-0479">Metal-binding</keyword>
<protein>
    <submittedName>
        <fullName evidence="6">Acyl-lipid (8-3)-desaturase</fullName>
    </submittedName>
</protein>
<comment type="caution">
    <text evidence="4">Lacks conserved residue(s) required for the propagation of feature annotation.</text>
</comment>
<reference evidence="6" key="1">
    <citation type="submission" date="2023-03" db="EMBL/GenBank/DDBJ databases">
        <authorList>
            <person name="Steffen K."/>
            <person name="Cardenas P."/>
        </authorList>
    </citation>
    <scope>NUCLEOTIDE SEQUENCE</scope>
</reference>
<sequence>MCGESRSTTRRFTWQELSQLNQRHNAHVAVRGKVYDVSAFIEKHPGGARQLLLGAGRDITMIFESYHHFNNSKVLEKYYVGELVTNELPVFPKPGLFYVTLRERVDKYFKEKNIDAKISYRMFLSYLVFFLTSNLFWVGMMLFHETVLLGLLMATGWGFFAAMIGLTSFHDANHFAITHKPWVWNVVGSFHDFFLGNSMIVLIHQHVLGHHQYTNIDGADPDIVTDTVDIRRIKWSQRWMPRYLYQHIYVPFLYCALGTKTRVQDLYVLYSRQNANIRVNRLTNTQLFVVFAGKLTHCIYRFLVPWLFMPWTSLSPYFKSDIID</sequence>
<dbReference type="Proteomes" id="UP001174909">
    <property type="component" value="Unassembled WGS sequence"/>
</dbReference>
<feature type="transmembrane region" description="Helical" evidence="4">
    <location>
        <begin position="287"/>
        <end position="308"/>
    </location>
</feature>
<dbReference type="PRINTS" id="PR00363">
    <property type="entry name" value="CYTOCHROMEB5"/>
</dbReference>
<keyword evidence="4" id="KW-1133">Transmembrane helix</keyword>
<dbReference type="AlphaFoldDB" id="A0AA35R9E1"/>
<dbReference type="InterPro" id="IPR012171">
    <property type="entry name" value="Fatty_acid_desaturase"/>
</dbReference>